<dbReference type="Pfam" id="PF16872">
    <property type="entry name" value="putAbiC"/>
    <property type="match status" value="1"/>
</dbReference>
<keyword evidence="2" id="KW-0472">Membrane</keyword>
<keyword evidence="1" id="KW-0175">Coiled coil</keyword>
<dbReference type="InterPro" id="IPR031709">
    <property type="entry name" value="PutAbiC"/>
</dbReference>
<dbReference type="EMBL" id="CADCST010000127">
    <property type="protein sequence ID" value="CAA9202114.1"/>
    <property type="molecule type" value="Genomic_DNA"/>
</dbReference>
<sequence>MNNEKNEDEKNTPFILTSIIVSLLIIGLWTLSYYTLKDLSDVKRGTFGDMFGGVNALFSGLALAGIILTILLQRKELRFQREELRETRKEFEIQNETLRLQRFENTFFQLLNTHSSIVNSMDLRKYNEKTSVISEGRDCFQIFYTRLEHYIKTKDKDLYINPVTTNLKGTLESYDIFFEKNQNNLGHYFRNLYHIIKFVDNSEIHDKQVYINFVRAQLSSHELSLIFFNCLAPYGVQKFKPLIEKYSLLKNMNKGLIFNQEHLKEYNDSAYGK</sequence>
<protein>
    <recommendedName>
        <fullName evidence="5">Phage abortive infection protein</fullName>
    </recommendedName>
</protein>
<gene>
    <name evidence="3" type="ORF">FLACOL7796_04093</name>
</gene>
<feature type="coiled-coil region" evidence="1">
    <location>
        <begin position="70"/>
        <end position="101"/>
    </location>
</feature>
<evidence type="ECO:0000256" key="1">
    <source>
        <dbReference type="SAM" id="Coils"/>
    </source>
</evidence>
<keyword evidence="2" id="KW-1133">Transmembrane helix</keyword>
<reference evidence="3 4" key="1">
    <citation type="submission" date="2020-02" db="EMBL/GenBank/DDBJ databases">
        <authorList>
            <person name="Criscuolo A."/>
        </authorList>
    </citation>
    <scope>NUCLEOTIDE SEQUENCE [LARGE SCALE GENOMIC DNA]</scope>
    <source>
        <strain evidence="3">CECT7796</strain>
    </source>
</reference>
<accession>A0ABM8KP79</accession>
<name>A0ABM8KP79_9FLAO</name>
<evidence type="ECO:0000313" key="4">
    <source>
        <dbReference type="Proteomes" id="UP000474567"/>
    </source>
</evidence>
<proteinExistence type="predicted"/>
<evidence type="ECO:0000313" key="3">
    <source>
        <dbReference type="EMBL" id="CAA9202114.1"/>
    </source>
</evidence>
<evidence type="ECO:0000256" key="2">
    <source>
        <dbReference type="SAM" id="Phobius"/>
    </source>
</evidence>
<keyword evidence="4" id="KW-1185">Reference proteome</keyword>
<dbReference type="RefSeq" id="WP_173967919.1">
    <property type="nucleotide sequence ID" value="NZ_CADCST010000127.1"/>
</dbReference>
<comment type="caution">
    <text evidence="3">The sequence shown here is derived from an EMBL/GenBank/DDBJ whole genome shotgun (WGS) entry which is preliminary data.</text>
</comment>
<feature type="transmembrane region" description="Helical" evidence="2">
    <location>
        <begin position="12"/>
        <end position="31"/>
    </location>
</feature>
<organism evidence="3 4">
    <name type="scientific">Flavobacterium collinsii</name>
    <dbReference type="NCBI Taxonomy" id="1114861"/>
    <lineage>
        <taxon>Bacteria</taxon>
        <taxon>Pseudomonadati</taxon>
        <taxon>Bacteroidota</taxon>
        <taxon>Flavobacteriia</taxon>
        <taxon>Flavobacteriales</taxon>
        <taxon>Flavobacteriaceae</taxon>
        <taxon>Flavobacterium</taxon>
    </lineage>
</organism>
<evidence type="ECO:0008006" key="5">
    <source>
        <dbReference type="Google" id="ProtNLM"/>
    </source>
</evidence>
<keyword evidence="2" id="KW-0812">Transmembrane</keyword>
<dbReference type="Proteomes" id="UP000474567">
    <property type="component" value="Unassembled WGS sequence"/>
</dbReference>
<feature type="transmembrane region" description="Helical" evidence="2">
    <location>
        <begin position="51"/>
        <end position="72"/>
    </location>
</feature>